<evidence type="ECO:0000259" key="9">
    <source>
        <dbReference type="PROSITE" id="PS50157"/>
    </source>
</evidence>
<feature type="domain" description="C2H2-type" evidence="9">
    <location>
        <begin position="70"/>
        <end position="97"/>
    </location>
</feature>
<keyword evidence="11" id="KW-1185">Reference proteome</keyword>
<organism evidence="10 11">
    <name type="scientific">Tropilaelaps mercedesae</name>
    <dbReference type="NCBI Taxonomy" id="418985"/>
    <lineage>
        <taxon>Eukaryota</taxon>
        <taxon>Metazoa</taxon>
        <taxon>Ecdysozoa</taxon>
        <taxon>Arthropoda</taxon>
        <taxon>Chelicerata</taxon>
        <taxon>Arachnida</taxon>
        <taxon>Acari</taxon>
        <taxon>Parasitiformes</taxon>
        <taxon>Mesostigmata</taxon>
        <taxon>Gamasina</taxon>
        <taxon>Dermanyssoidea</taxon>
        <taxon>Laelapidae</taxon>
        <taxon>Tropilaelaps</taxon>
    </lineage>
</organism>
<dbReference type="InterPro" id="IPR056438">
    <property type="entry name" value="Znf-C2H2_CTCF"/>
</dbReference>
<dbReference type="InParanoid" id="A0A1V9XJU8"/>
<protein>
    <submittedName>
        <fullName evidence="10">Zinc finger protein-like</fullName>
    </submittedName>
</protein>
<dbReference type="InterPro" id="IPR036236">
    <property type="entry name" value="Znf_C2H2_sf"/>
</dbReference>
<evidence type="ECO:0000256" key="6">
    <source>
        <dbReference type="ARBA" id="ARBA00023242"/>
    </source>
</evidence>
<evidence type="ECO:0000256" key="3">
    <source>
        <dbReference type="ARBA" id="ARBA00022737"/>
    </source>
</evidence>
<dbReference type="EMBL" id="MNPL01009370">
    <property type="protein sequence ID" value="OQR73759.1"/>
    <property type="molecule type" value="Genomic_DNA"/>
</dbReference>
<keyword evidence="4 7" id="KW-0863">Zinc-finger</keyword>
<evidence type="ECO:0000256" key="1">
    <source>
        <dbReference type="ARBA" id="ARBA00004123"/>
    </source>
</evidence>
<evidence type="ECO:0000256" key="7">
    <source>
        <dbReference type="PROSITE-ProRule" id="PRU00042"/>
    </source>
</evidence>
<evidence type="ECO:0000313" key="11">
    <source>
        <dbReference type="Proteomes" id="UP000192247"/>
    </source>
</evidence>
<evidence type="ECO:0000313" key="10">
    <source>
        <dbReference type="EMBL" id="OQR73759.1"/>
    </source>
</evidence>
<keyword evidence="2" id="KW-0479">Metal-binding</keyword>
<dbReference type="FunFam" id="3.30.160.60:FF:002343">
    <property type="entry name" value="Zinc finger protein 33A"/>
    <property type="match status" value="1"/>
</dbReference>
<feature type="compositionally biased region" description="Basic and acidic residues" evidence="8">
    <location>
        <begin position="129"/>
        <end position="138"/>
    </location>
</feature>
<dbReference type="Proteomes" id="UP000192247">
    <property type="component" value="Unassembled WGS sequence"/>
</dbReference>
<comment type="subcellular location">
    <subcellularLocation>
        <location evidence="1">Nucleus</location>
    </subcellularLocation>
</comment>
<keyword evidence="3" id="KW-0677">Repeat</keyword>
<dbReference type="SMART" id="SM00355">
    <property type="entry name" value="ZnF_C2H2"/>
    <property type="match status" value="2"/>
</dbReference>
<name>A0A1V9XJU8_9ACAR</name>
<dbReference type="GO" id="GO:0006355">
    <property type="term" value="P:regulation of DNA-templated transcription"/>
    <property type="evidence" value="ECO:0007669"/>
    <property type="project" value="UniProtKB-ARBA"/>
</dbReference>
<gene>
    <name evidence="10" type="ORF">BIW11_01082</name>
</gene>
<dbReference type="GO" id="GO:0005634">
    <property type="term" value="C:nucleus"/>
    <property type="evidence" value="ECO:0007669"/>
    <property type="project" value="UniProtKB-SubCell"/>
</dbReference>
<proteinExistence type="predicted"/>
<sequence>MILSDTEKLAALGMIPLLEGITSAGGGNHHASNNHHVHSSNSVVVSSHNGDSPVGSGSGGGCGGAGGWRYRCKYCTYTTESKTVFNAHQRTHTGDRPYRCRFCAYAAKQKSHVTLHERLHTGEKPYSYKRSEKIEIDSNGKSNQRPGSGGQYGQLCREVSESMMEVRYGDSMATRSMLVVSTIREHV</sequence>
<dbReference type="PANTHER" id="PTHR24379">
    <property type="entry name" value="KRAB AND ZINC FINGER DOMAIN-CONTAINING"/>
    <property type="match status" value="1"/>
</dbReference>
<keyword evidence="5" id="KW-0862">Zinc</keyword>
<reference evidence="10 11" key="1">
    <citation type="journal article" date="2017" name="Gigascience">
        <title>Draft genome of the honey bee ectoparasitic mite, Tropilaelaps mercedesae, is shaped by the parasitic life history.</title>
        <authorList>
            <person name="Dong X."/>
            <person name="Armstrong S.D."/>
            <person name="Xia D."/>
            <person name="Makepeace B.L."/>
            <person name="Darby A.C."/>
            <person name="Kadowaki T."/>
        </authorList>
    </citation>
    <scope>NUCLEOTIDE SEQUENCE [LARGE SCALE GENOMIC DNA]</scope>
    <source>
        <strain evidence="10">Wuxi-XJTLU</strain>
    </source>
</reference>
<evidence type="ECO:0000256" key="4">
    <source>
        <dbReference type="ARBA" id="ARBA00022771"/>
    </source>
</evidence>
<dbReference type="SUPFAM" id="SSF57667">
    <property type="entry name" value="beta-beta-alpha zinc fingers"/>
    <property type="match status" value="1"/>
</dbReference>
<dbReference type="PROSITE" id="PS50157">
    <property type="entry name" value="ZINC_FINGER_C2H2_2"/>
    <property type="match status" value="2"/>
</dbReference>
<feature type="domain" description="C2H2-type" evidence="9">
    <location>
        <begin position="98"/>
        <end position="125"/>
    </location>
</feature>
<dbReference type="AlphaFoldDB" id="A0A1V9XJU8"/>
<dbReference type="OrthoDB" id="6512111at2759"/>
<evidence type="ECO:0000256" key="2">
    <source>
        <dbReference type="ARBA" id="ARBA00022723"/>
    </source>
</evidence>
<feature type="region of interest" description="Disordered" evidence="8">
    <location>
        <begin position="124"/>
        <end position="153"/>
    </location>
</feature>
<keyword evidence="6" id="KW-0539">Nucleus</keyword>
<dbReference type="STRING" id="418985.A0A1V9XJU8"/>
<accession>A0A1V9XJU8</accession>
<evidence type="ECO:0000256" key="5">
    <source>
        <dbReference type="ARBA" id="ARBA00022833"/>
    </source>
</evidence>
<dbReference type="GO" id="GO:0008270">
    <property type="term" value="F:zinc ion binding"/>
    <property type="evidence" value="ECO:0007669"/>
    <property type="project" value="UniProtKB-KW"/>
</dbReference>
<comment type="caution">
    <text evidence="10">The sequence shown here is derived from an EMBL/GenBank/DDBJ whole genome shotgun (WGS) entry which is preliminary data.</text>
</comment>
<dbReference type="Pfam" id="PF23611">
    <property type="entry name" value="zf-C2H2_16"/>
    <property type="match status" value="1"/>
</dbReference>
<dbReference type="PANTHER" id="PTHR24379:SF121">
    <property type="entry name" value="C2H2-TYPE DOMAIN-CONTAINING PROTEIN"/>
    <property type="match status" value="1"/>
</dbReference>
<dbReference type="InterPro" id="IPR013087">
    <property type="entry name" value="Znf_C2H2_type"/>
</dbReference>
<evidence type="ECO:0000256" key="8">
    <source>
        <dbReference type="SAM" id="MobiDB-lite"/>
    </source>
</evidence>
<dbReference type="Gene3D" id="3.30.160.60">
    <property type="entry name" value="Classic Zinc Finger"/>
    <property type="match status" value="2"/>
</dbReference>